<evidence type="ECO:0000313" key="2">
    <source>
        <dbReference type="Proteomes" id="UP000606044"/>
    </source>
</evidence>
<gene>
    <name evidence="1" type="ORF">GCM10007301_38080</name>
</gene>
<accession>A0A917C6N3</accession>
<organism evidence="1 2">
    <name type="scientific">Azorhizobium oxalatiphilum</name>
    <dbReference type="NCBI Taxonomy" id="980631"/>
    <lineage>
        <taxon>Bacteria</taxon>
        <taxon>Pseudomonadati</taxon>
        <taxon>Pseudomonadota</taxon>
        <taxon>Alphaproteobacteria</taxon>
        <taxon>Hyphomicrobiales</taxon>
        <taxon>Xanthobacteraceae</taxon>
        <taxon>Azorhizobium</taxon>
    </lineage>
</organism>
<name>A0A917C6N3_9HYPH</name>
<dbReference type="Proteomes" id="UP000606044">
    <property type="component" value="Unassembled WGS sequence"/>
</dbReference>
<dbReference type="AlphaFoldDB" id="A0A917C6N3"/>
<sequence length="134" mass="15728">MNDVPCIGIFWFVMRGDRPQLFACLRPWPEGEDYGDFKTEPTAHYDLWPRIKRKLNISGEYEDWPRGRVVYDLPGKRFTAYIDRQLAGDTYRTAILHAFHLPIERTRFAFDAHYGRAKFKVTGTCPLCPPIAFR</sequence>
<dbReference type="EMBL" id="BMCT01000006">
    <property type="protein sequence ID" value="GGF74604.1"/>
    <property type="molecule type" value="Genomic_DNA"/>
</dbReference>
<protein>
    <submittedName>
        <fullName evidence="1">Uncharacterized protein</fullName>
    </submittedName>
</protein>
<reference evidence="1" key="2">
    <citation type="submission" date="2020-09" db="EMBL/GenBank/DDBJ databases">
        <authorList>
            <person name="Sun Q."/>
            <person name="Sedlacek I."/>
        </authorList>
    </citation>
    <scope>NUCLEOTIDE SEQUENCE</scope>
    <source>
        <strain evidence="1">CCM 7897</strain>
    </source>
</reference>
<keyword evidence="2" id="KW-1185">Reference proteome</keyword>
<evidence type="ECO:0000313" key="1">
    <source>
        <dbReference type="EMBL" id="GGF74604.1"/>
    </source>
</evidence>
<dbReference type="RefSeq" id="WP_188581525.1">
    <property type="nucleotide sequence ID" value="NZ_BMCT01000006.1"/>
</dbReference>
<comment type="caution">
    <text evidence="1">The sequence shown here is derived from an EMBL/GenBank/DDBJ whole genome shotgun (WGS) entry which is preliminary data.</text>
</comment>
<proteinExistence type="predicted"/>
<reference evidence="1" key="1">
    <citation type="journal article" date="2014" name="Int. J. Syst. Evol. Microbiol.">
        <title>Complete genome sequence of Corynebacterium casei LMG S-19264T (=DSM 44701T), isolated from a smear-ripened cheese.</title>
        <authorList>
            <consortium name="US DOE Joint Genome Institute (JGI-PGF)"/>
            <person name="Walter F."/>
            <person name="Albersmeier A."/>
            <person name="Kalinowski J."/>
            <person name="Ruckert C."/>
        </authorList>
    </citation>
    <scope>NUCLEOTIDE SEQUENCE</scope>
    <source>
        <strain evidence="1">CCM 7897</strain>
    </source>
</reference>